<evidence type="ECO:0000313" key="2">
    <source>
        <dbReference type="EnsemblPlants" id="OGLUM06G14150.1"/>
    </source>
</evidence>
<dbReference type="AlphaFoldDB" id="A0A0E0A909"/>
<evidence type="ECO:0008006" key="4">
    <source>
        <dbReference type="Google" id="ProtNLM"/>
    </source>
</evidence>
<evidence type="ECO:0000313" key="3">
    <source>
        <dbReference type="Proteomes" id="UP000026961"/>
    </source>
</evidence>
<accession>A0A0E0A909</accession>
<proteinExistence type="predicted"/>
<protein>
    <recommendedName>
        <fullName evidence="4">DUF834 domain-containing protein</fullName>
    </recommendedName>
</protein>
<dbReference type="Proteomes" id="UP000026961">
    <property type="component" value="Chromosome 6"/>
</dbReference>
<feature type="region of interest" description="Disordered" evidence="1">
    <location>
        <begin position="47"/>
        <end position="70"/>
    </location>
</feature>
<dbReference type="EnsemblPlants" id="OGLUM06G14150.1">
    <property type="protein sequence ID" value="OGLUM06G14150.1"/>
    <property type="gene ID" value="OGLUM06G14150"/>
</dbReference>
<organism evidence="2">
    <name type="scientific">Oryza glumipatula</name>
    <dbReference type="NCBI Taxonomy" id="40148"/>
    <lineage>
        <taxon>Eukaryota</taxon>
        <taxon>Viridiplantae</taxon>
        <taxon>Streptophyta</taxon>
        <taxon>Embryophyta</taxon>
        <taxon>Tracheophyta</taxon>
        <taxon>Spermatophyta</taxon>
        <taxon>Magnoliopsida</taxon>
        <taxon>Liliopsida</taxon>
        <taxon>Poales</taxon>
        <taxon>Poaceae</taxon>
        <taxon>BOP clade</taxon>
        <taxon>Oryzoideae</taxon>
        <taxon>Oryzeae</taxon>
        <taxon>Oryzinae</taxon>
        <taxon>Oryza</taxon>
    </lineage>
</organism>
<sequence>MADEGGSDPMECDGSHGGLGRRRRRRPTRMATQWSAIVAMTYEASGGAAATDEGDDGSNGRGWRLSGVRQ</sequence>
<feature type="compositionally biased region" description="Basic residues" evidence="1">
    <location>
        <begin position="19"/>
        <end position="28"/>
    </location>
</feature>
<evidence type="ECO:0000256" key="1">
    <source>
        <dbReference type="SAM" id="MobiDB-lite"/>
    </source>
</evidence>
<dbReference type="HOGENOM" id="CLU_2691638_0_0_1"/>
<name>A0A0E0A909_9ORYZ</name>
<keyword evidence="3" id="KW-1185">Reference proteome</keyword>
<feature type="region of interest" description="Disordered" evidence="1">
    <location>
        <begin position="1"/>
        <end position="32"/>
    </location>
</feature>
<reference evidence="2" key="1">
    <citation type="submission" date="2015-04" db="UniProtKB">
        <authorList>
            <consortium name="EnsemblPlants"/>
        </authorList>
    </citation>
    <scope>IDENTIFICATION</scope>
</reference>
<dbReference type="Gramene" id="OGLUM06G14150.1">
    <property type="protein sequence ID" value="OGLUM06G14150.1"/>
    <property type="gene ID" value="OGLUM06G14150"/>
</dbReference>
<reference evidence="2" key="2">
    <citation type="submission" date="2018-05" db="EMBL/GenBank/DDBJ databases">
        <title>OgluRS3 (Oryza glumaepatula Reference Sequence Version 3).</title>
        <authorList>
            <person name="Zhang J."/>
            <person name="Kudrna D."/>
            <person name="Lee S."/>
            <person name="Talag J."/>
            <person name="Welchert J."/>
            <person name="Wing R.A."/>
        </authorList>
    </citation>
    <scope>NUCLEOTIDE SEQUENCE [LARGE SCALE GENOMIC DNA]</scope>
</reference>